<evidence type="ECO:0000313" key="7">
    <source>
        <dbReference type="EMBL" id="KDQ51443.1"/>
    </source>
</evidence>
<dbReference type="InterPro" id="IPR016035">
    <property type="entry name" value="Acyl_Trfase/lysoPLipase"/>
</dbReference>
<sequence>MASIPHHHERVLSIDGGGFQGLKSLLIMESIMQNVEQISQRPFVPAQVFDLICGTSTGGFLALLLGRFGLDCRTAIEVYKTTMQSLLGTTESEFWLRLLSGVDFEIQAYEDALRGLILTYGGDPDLVMMGVESGTSHVSHGGTKTFVTVGADTPHYDNMVYHVRSYPPPPHSTQSSPPGHEWSVREAARTTLANPIYLPRFKIRKDDVEFSFQDAGLCGFTNPTRLACREAQKLWPLKDIGVVVSLGTGFSELYPPPKPTQAWFATEAYLKPFVDDILEKVPSEIAEREISRRRAMTVVKNLVSGAVDSELVHLDVSSRILNTRYYRFNPSSALPTMEIADIFHFELVEQTIRDWLASPKQKENIRNVATKLVDLNREFPVRKLAKRPVNPTPRQPIPTPLPPPPRVPIPPPRVLTPPPRVPTPPPRVLTPPPRVPTPPPRVPTPPPRVPTPPPRVPTPAPRVPTPPPRVPTPAPRVPTPPPRVLTPPPREPTPPPREPTPPPRQPTPPPRQPTPPPRQPTPPPRQPTPPPRQPTPPPPPPPLAAPAHPADVQPPPIERDGTPQPPSPPSQVELLTPEPTRTSEPRPAVKAPSDIAAARTMEPPPPPPDTNIGYNPQLDKKRPQTMQDYLSTYRVVFVIDDSRSMLGEKWRETSRALSGIAGHAVKTGTKTVEIRFLNSTVVCEDVTNASTIEKAFKQVSPRGSTPTGRVLGNILNTQIARLDAAISTEEYRDIEPLDIIVITDGAPSQSSENMFRYI</sequence>
<dbReference type="InterPro" id="IPR002641">
    <property type="entry name" value="PNPLA_dom"/>
</dbReference>
<dbReference type="EMBL" id="KL197748">
    <property type="protein sequence ID" value="KDQ51443.1"/>
    <property type="molecule type" value="Genomic_DNA"/>
</dbReference>
<comment type="caution">
    <text evidence="4">Lacks conserved residue(s) required for the propagation of feature annotation.</text>
</comment>
<evidence type="ECO:0000256" key="5">
    <source>
        <dbReference type="SAM" id="MobiDB-lite"/>
    </source>
</evidence>
<dbReference type="InterPro" id="IPR036465">
    <property type="entry name" value="vWFA_dom_sf"/>
</dbReference>
<organism evidence="7 8">
    <name type="scientific">Jaapia argillacea MUCL 33604</name>
    <dbReference type="NCBI Taxonomy" id="933084"/>
    <lineage>
        <taxon>Eukaryota</taxon>
        <taxon>Fungi</taxon>
        <taxon>Dikarya</taxon>
        <taxon>Basidiomycota</taxon>
        <taxon>Agaricomycotina</taxon>
        <taxon>Agaricomycetes</taxon>
        <taxon>Agaricomycetidae</taxon>
        <taxon>Jaapiales</taxon>
        <taxon>Jaapiaceae</taxon>
        <taxon>Jaapia</taxon>
    </lineage>
</organism>
<evidence type="ECO:0000313" key="8">
    <source>
        <dbReference type="Proteomes" id="UP000027265"/>
    </source>
</evidence>
<keyword evidence="1 4" id="KW-0378">Hydrolase</keyword>
<proteinExistence type="predicted"/>
<dbReference type="GO" id="GO:0046486">
    <property type="term" value="P:glycerolipid metabolic process"/>
    <property type="evidence" value="ECO:0007669"/>
    <property type="project" value="UniProtKB-ARBA"/>
</dbReference>
<dbReference type="PANTHER" id="PTHR24185">
    <property type="entry name" value="CALCIUM-INDEPENDENT PHOSPHOLIPASE A2-GAMMA"/>
    <property type="match status" value="1"/>
</dbReference>
<feature type="region of interest" description="Disordered" evidence="5">
    <location>
        <begin position="384"/>
        <end position="620"/>
    </location>
</feature>
<dbReference type="PANTHER" id="PTHR24185:SF1">
    <property type="entry name" value="CALCIUM-INDEPENDENT PHOSPHOLIPASE A2-GAMMA"/>
    <property type="match status" value="1"/>
</dbReference>
<dbReference type="SUPFAM" id="SSF52151">
    <property type="entry name" value="FabD/lysophospholipase-like"/>
    <property type="match status" value="1"/>
</dbReference>
<feature type="active site" description="Nucleophile" evidence="4">
    <location>
        <position position="56"/>
    </location>
</feature>
<dbReference type="GO" id="GO:0016020">
    <property type="term" value="C:membrane"/>
    <property type="evidence" value="ECO:0007669"/>
    <property type="project" value="TreeGrafter"/>
</dbReference>
<feature type="domain" description="PNPLA" evidence="6">
    <location>
        <begin position="12"/>
        <end position="228"/>
    </location>
</feature>
<keyword evidence="2 4" id="KW-0442">Lipid degradation</keyword>
<name>A0A067P984_9AGAM</name>
<evidence type="ECO:0000256" key="2">
    <source>
        <dbReference type="ARBA" id="ARBA00022963"/>
    </source>
</evidence>
<dbReference type="STRING" id="933084.A0A067P984"/>
<keyword evidence="3 4" id="KW-0443">Lipid metabolism</keyword>
<reference evidence="8" key="1">
    <citation type="journal article" date="2014" name="Proc. Natl. Acad. Sci. U.S.A.">
        <title>Extensive sampling of basidiomycete genomes demonstrates inadequacy of the white-rot/brown-rot paradigm for wood decay fungi.</title>
        <authorList>
            <person name="Riley R."/>
            <person name="Salamov A.A."/>
            <person name="Brown D.W."/>
            <person name="Nagy L.G."/>
            <person name="Floudas D."/>
            <person name="Held B.W."/>
            <person name="Levasseur A."/>
            <person name="Lombard V."/>
            <person name="Morin E."/>
            <person name="Otillar R."/>
            <person name="Lindquist E.A."/>
            <person name="Sun H."/>
            <person name="LaButti K.M."/>
            <person name="Schmutz J."/>
            <person name="Jabbour D."/>
            <person name="Luo H."/>
            <person name="Baker S.E."/>
            <person name="Pisabarro A.G."/>
            <person name="Walton J.D."/>
            <person name="Blanchette R.A."/>
            <person name="Henrissat B."/>
            <person name="Martin F."/>
            <person name="Cullen D."/>
            <person name="Hibbett D.S."/>
            <person name="Grigoriev I.V."/>
        </authorList>
    </citation>
    <scope>NUCLEOTIDE SEQUENCE [LARGE SCALE GENOMIC DNA]</scope>
    <source>
        <strain evidence="8">MUCL 33604</strain>
    </source>
</reference>
<evidence type="ECO:0000256" key="3">
    <source>
        <dbReference type="ARBA" id="ARBA00023098"/>
    </source>
</evidence>
<dbReference type="Gene3D" id="3.40.50.410">
    <property type="entry name" value="von Willebrand factor, type A domain"/>
    <property type="match status" value="1"/>
</dbReference>
<dbReference type="Proteomes" id="UP000027265">
    <property type="component" value="Unassembled WGS sequence"/>
</dbReference>
<feature type="short sequence motif" description="GXSXG" evidence="4">
    <location>
        <begin position="54"/>
        <end position="58"/>
    </location>
</feature>
<feature type="short sequence motif" description="GXGXXG" evidence="4">
    <location>
        <begin position="16"/>
        <end position="21"/>
    </location>
</feature>
<dbReference type="SUPFAM" id="SSF53300">
    <property type="entry name" value="vWA-like"/>
    <property type="match status" value="1"/>
</dbReference>
<gene>
    <name evidence="7" type="ORF">JAAARDRAFT_530504</name>
</gene>
<protein>
    <recommendedName>
        <fullName evidence="6">PNPLA domain-containing protein</fullName>
    </recommendedName>
</protein>
<feature type="compositionally biased region" description="Pro residues" evidence="5">
    <location>
        <begin position="390"/>
        <end position="544"/>
    </location>
</feature>
<dbReference type="PRINTS" id="PR01217">
    <property type="entry name" value="PRICHEXTENSN"/>
</dbReference>
<accession>A0A067P984</accession>
<feature type="compositionally biased region" description="Low complexity" evidence="5">
    <location>
        <begin position="573"/>
        <end position="586"/>
    </location>
</feature>
<dbReference type="InParanoid" id="A0A067P984"/>
<dbReference type="GO" id="GO:0016042">
    <property type="term" value="P:lipid catabolic process"/>
    <property type="evidence" value="ECO:0007669"/>
    <property type="project" value="UniProtKB-UniRule"/>
</dbReference>
<dbReference type="GO" id="GO:0047499">
    <property type="term" value="F:calcium-independent phospholipase A2 activity"/>
    <property type="evidence" value="ECO:0007669"/>
    <property type="project" value="TreeGrafter"/>
</dbReference>
<dbReference type="AlphaFoldDB" id="A0A067P984"/>
<dbReference type="PROSITE" id="PS51635">
    <property type="entry name" value="PNPLA"/>
    <property type="match status" value="1"/>
</dbReference>
<keyword evidence="8" id="KW-1185">Reference proteome</keyword>
<dbReference type="Gene3D" id="3.40.1090.10">
    <property type="entry name" value="Cytosolic phospholipase A2 catalytic domain"/>
    <property type="match status" value="1"/>
</dbReference>
<dbReference type="OrthoDB" id="630895at2759"/>
<evidence type="ECO:0000259" key="6">
    <source>
        <dbReference type="PROSITE" id="PS51635"/>
    </source>
</evidence>
<evidence type="ECO:0000256" key="1">
    <source>
        <dbReference type="ARBA" id="ARBA00022801"/>
    </source>
</evidence>
<dbReference type="HOGENOM" id="CLU_430179_0_0_1"/>
<dbReference type="GO" id="GO:0019369">
    <property type="term" value="P:arachidonate metabolic process"/>
    <property type="evidence" value="ECO:0007669"/>
    <property type="project" value="TreeGrafter"/>
</dbReference>
<feature type="active site" description="Proton acceptor" evidence="4">
    <location>
        <position position="214"/>
    </location>
</feature>
<evidence type="ECO:0000256" key="4">
    <source>
        <dbReference type="PROSITE-ProRule" id="PRU01161"/>
    </source>
</evidence>